<dbReference type="Proteomes" id="UP000469452">
    <property type="component" value="Unassembled WGS sequence"/>
</dbReference>
<organism evidence="1 2">
    <name type="scientific">Aphanomyces astaci</name>
    <name type="common">Crayfish plague agent</name>
    <dbReference type="NCBI Taxonomy" id="112090"/>
    <lineage>
        <taxon>Eukaryota</taxon>
        <taxon>Sar</taxon>
        <taxon>Stramenopiles</taxon>
        <taxon>Oomycota</taxon>
        <taxon>Saprolegniomycetes</taxon>
        <taxon>Saprolegniales</taxon>
        <taxon>Verrucalvaceae</taxon>
        <taxon>Aphanomyces</taxon>
    </lineage>
</organism>
<feature type="non-terminal residue" evidence="1">
    <location>
        <position position="37"/>
    </location>
</feature>
<protein>
    <submittedName>
        <fullName evidence="1">Uncharacterized protein</fullName>
    </submittedName>
</protein>
<dbReference type="EMBL" id="VJMI01017887">
    <property type="protein sequence ID" value="KAF0712191.1"/>
    <property type="molecule type" value="Genomic_DNA"/>
</dbReference>
<sequence length="37" mass="4147">MGIWTDELDKTWLEELVHQAVVLGKKSNSGFKKGTLS</sequence>
<gene>
    <name evidence="1" type="ORF">AaE_012091</name>
</gene>
<name>A0A6A4ZTY4_APHAT</name>
<reference evidence="1 2" key="1">
    <citation type="submission" date="2019-06" db="EMBL/GenBank/DDBJ databases">
        <title>Genomics analysis of Aphanomyces spp. identifies a new class of oomycete effector associated with host adaptation.</title>
        <authorList>
            <person name="Gaulin E."/>
        </authorList>
    </citation>
    <scope>NUCLEOTIDE SEQUENCE [LARGE SCALE GENOMIC DNA]</scope>
    <source>
        <strain evidence="1 2">E</strain>
    </source>
</reference>
<dbReference type="AlphaFoldDB" id="A0A6A4ZTY4"/>
<accession>A0A6A4ZTY4</accession>
<comment type="caution">
    <text evidence="1">The sequence shown here is derived from an EMBL/GenBank/DDBJ whole genome shotgun (WGS) entry which is preliminary data.</text>
</comment>
<evidence type="ECO:0000313" key="2">
    <source>
        <dbReference type="Proteomes" id="UP000469452"/>
    </source>
</evidence>
<evidence type="ECO:0000313" key="1">
    <source>
        <dbReference type="EMBL" id="KAF0712191.1"/>
    </source>
</evidence>
<proteinExistence type="predicted"/>